<name>A0A1M5RZP1_9FIRM</name>
<dbReference type="GO" id="GO:0016787">
    <property type="term" value="F:hydrolase activity"/>
    <property type="evidence" value="ECO:0007669"/>
    <property type="project" value="UniProtKB-KW"/>
</dbReference>
<feature type="domain" description="Peptidase M20 dimerisation" evidence="1">
    <location>
        <begin position="164"/>
        <end position="272"/>
    </location>
</feature>
<gene>
    <name evidence="2" type="ORF">SAMN02745245_01060</name>
</gene>
<evidence type="ECO:0000313" key="2">
    <source>
        <dbReference type="EMBL" id="SHH31644.1"/>
    </source>
</evidence>
<dbReference type="SUPFAM" id="SSF53187">
    <property type="entry name" value="Zn-dependent exopeptidases"/>
    <property type="match status" value="1"/>
</dbReference>
<evidence type="ECO:0000313" key="3">
    <source>
        <dbReference type="Proteomes" id="UP000184032"/>
    </source>
</evidence>
<dbReference type="STRING" id="1120995.SAMN02745245_01060"/>
<dbReference type="InterPro" id="IPR011650">
    <property type="entry name" value="Peptidase_M20_dimer"/>
</dbReference>
<evidence type="ECO:0000259" key="1">
    <source>
        <dbReference type="Pfam" id="PF07687"/>
    </source>
</evidence>
<keyword evidence="3" id="KW-1185">Reference proteome</keyword>
<keyword evidence="2" id="KW-0378">Hydrolase</keyword>
<proteinExistence type="predicted"/>
<dbReference type="RefSeq" id="WP_073184444.1">
    <property type="nucleotide sequence ID" value="NZ_FQXI01000006.1"/>
</dbReference>
<dbReference type="PANTHER" id="PTHR11014:SF169">
    <property type="entry name" value="CLAN MH, FAMILY M20, PEPTIDASE T-LIKE METALLOPEPTIDASE"/>
    <property type="match status" value="1"/>
</dbReference>
<dbReference type="EMBL" id="FQXI01000006">
    <property type="protein sequence ID" value="SHH31644.1"/>
    <property type="molecule type" value="Genomic_DNA"/>
</dbReference>
<reference evidence="2 3" key="1">
    <citation type="submission" date="2016-11" db="EMBL/GenBank/DDBJ databases">
        <authorList>
            <person name="Jaros S."/>
            <person name="Januszkiewicz K."/>
            <person name="Wedrychowicz H."/>
        </authorList>
    </citation>
    <scope>NUCLEOTIDE SEQUENCE [LARGE SCALE GENOMIC DNA]</scope>
    <source>
        <strain evidence="2 3">DSM 21120</strain>
    </source>
</reference>
<dbReference type="PANTHER" id="PTHR11014">
    <property type="entry name" value="PEPTIDASE M20 FAMILY MEMBER"/>
    <property type="match status" value="1"/>
</dbReference>
<sequence length="371" mass="42276">MNKNLLNSVISLRKKLHNSPEISNCEFNTRKILINFLKENNINSIYDFKDYFYVYKKSKNPKKTIVIRADHDAILNSNLEPFHGCGHDGHSAILCGTILNLWKEELDKDVIFLFQPAEENGRGAKICSEVFKKYSIDEVYGLHNWPGLEMGTIYLKIGVCQCASVGLTLKFKGVQSHASLPELGKNPAYIISKIVDDLSDLNIFRGYSPFNFRNLHFKSLVLVTVINISLGSKNFGISPANGELSLTLRAAHDEDLNLIKNYILNLARDLCEEDFSLQFEFTDEFSETYSDPSLVKKAEQIFSRENLKTLKLEVPFRASEDFGVYKKYALPLFFYLGNGVEHIPLHNDNFEFSDEILENGIKAFSVIARNF</sequence>
<dbReference type="SUPFAM" id="SSF55031">
    <property type="entry name" value="Bacterial exopeptidase dimerisation domain"/>
    <property type="match status" value="1"/>
</dbReference>
<dbReference type="OrthoDB" id="9776731at2"/>
<dbReference type="InterPro" id="IPR036264">
    <property type="entry name" value="Bact_exopeptidase_dim_dom"/>
</dbReference>
<dbReference type="Pfam" id="PF07687">
    <property type="entry name" value="M20_dimer"/>
    <property type="match status" value="1"/>
</dbReference>
<dbReference type="Gene3D" id="3.40.630.10">
    <property type="entry name" value="Zn peptidases"/>
    <property type="match status" value="1"/>
</dbReference>
<dbReference type="Gene3D" id="3.30.70.360">
    <property type="match status" value="1"/>
</dbReference>
<protein>
    <submittedName>
        <fullName evidence="2">Amidohydrolase</fullName>
    </submittedName>
</protein>
<dbReference type="InterPro" id="IPR002933">
    <property type="entry name" value="Peptidase_M20"/>
</dbReference>
<organism evidence="2 3">
    <name type="scientific">Anaerosphaera aminiphila DSM 21120</name>
    <dbReference type="NCBI Taxonomy" id="1120995"/>
    <lineage>
        <taxon>Bacteria</taxon>
        <taxon>Bacillati</taxon>
        <taxon>Bacillota</taxon>
        <taxon>Tissierellia</taxon>
        <taxon>Tissierellales</taxon>
        <taxon>Peptoniphilaceae</taxon>
        <taxon>Anaerosphaera</taxon>
    </lineage>
</organism>
<dbReference type="InterPro" id="IPR017439">
    <property type="entry name" value="Amidohydrolase"/>
</dbReference>
<accession>A0A1M5RZP1</accession>
<dbReference type="AlphaFoldDB" id="A0A1M5RZP1"/>
<dbReference type="Proteomes" id="UP000184032">
    <property type="component" value="Unassembled WGS sequence"/>
</dbReference>
<dbReference type="Pfam" id="PF01546">
    <property type="entry name" value="Peptidase_M20"/>
    <property type="match status" value="1"/>
</dbReference>